<gene>
    <name evidence="2" type="ORF">BOTBODRAFT_182017</name>
</gene>
<proteinExistence type="predicted"/>
<evidence type="ECO:0000256" key="1">
    <source>
        <dbReference type="SAM" id="MobiDB-lite"/>
    </source>
</evidence>
<feature type="compositionally biased region" description="Low complexity" evidence="1">
    <location>
        <begin position="95"/>
        <end position="105"/>
    </location>
</feature>
<dbReference type="OrthoDB" id="1938591at2759"/>
<name>A0A067M292_BOTB1</name>
<evidence type="ECO:0000313" key="3">
    <source>
        <dbReference type="Proteomes" id="UP000027195"/>
    </source>
</evidence>
<organism evidence="2 3">
    <name type="scientific">Botryobasidium botryosum (strain FD-172 SS1)</name>
    <dbReference type="NCBI Taxonomy" id="930990"/>
    <lineage>
        <taxon>Eukaryota</taxon>
        <taxon>Fungi</taxon>
        <taxon>Dikarya</taxon>
        <taxon>Basidiomycota</taxon>
        <taxon>Agaricomycotina</taxon>
        <taxon>Agaricomycetes</taxon>
        <taxon>Cantharellales</taxon>
        <taxon>Botryobasidiaceae</taxon>
        <taxon>Botryobasidium</taxon>
    </lineage>
</organism>
<sequence>MLFEALPAILRILEATWVSATGMWPVVGAKLGYGSFPGEGGQPPRSSPQVAERLSMTYTRLLVCLEVTYIAILRRQSAGPGQQGAQQLVPHPSEAEGSVGASSSGHPSGLTQAQLAQAQAQLVQQSKLSIAQMIQLVPLTIEQLQTQVGMSPERAQQFYTEQHPALINMLQAGIRRS</sequence>
<feature type="region of interest" description="Disordered" evidence="1">
    <location>
        <begin position="81"/>
        <end position="111"/>
    </location>
</feature>
<dbReference type="AlphaFoldDB" id="A0A067M292"/>
<dbReference type="InParanoid" id="A0A067M292"/>
<evidence type="ECO:0000313" key="2">
    <source>
        <dbReference type="EMBL" id="KDQ05997.1"/>
    </source>
</evidence>
<dbReference type="EMBL" id="KL198164">
    <property type="protein sequence ID" value="KDQ05997.1"/>
    <property type="molecule type" value="Genomic_DNA"/>
</dbReference>
<dbReference type="HOGENOM" id="CLU_1517636_0_0_1"/>
<accession>A0A067M292</accession>
<reference evidence="3" key="1">
    <citation type="journal article" date="2014" name="Proc. Natl. Acad. Sci. U.S.A.">
        <title>Extensive sampling of basidiomycete genomes demonstrates inadequacy of the white-rot/brown-rot paradigm for wood decay fungi.</title>
        <authorList>
            <person name="Riley R."/>
            <person name="Salamov A.A."/>
            <person name="Brown D.W."/>
            <person name="Nagy L.G."/>
            <person name="Floudas D."/>
            <person name="Held B.W."/>
            <person name="Levasseur A."/>
            <person name="Lombard V."/>
            <person name="Morin E."/>
            <person name="Otillar R."/>
            <person name="Lindquist E.A."/>
            <person name="Sun H."/>
            <person name="LaButti K.M."/>
            <person name="Schmutz J."/>
            <person name="Jabbour D."/>
            <person name="Luo H."/>
            <person name="Baker S.E."/>
            <person name="Pisabarro A.G."/>
            <person name="Walton J.D."/>
            <person name="Blanchette R.A."/>
            <person name="Henrissat B."/>
            <person name="Martin F."/>
            <person name="Cullen D."/>
            <person name="Hibbett D.S."/>
            <person name="Grigoriev I.V."/>
        </authorList>
    </citation>
    <scope>NUCLEOTIDE SEQUENCE [LARGE SCALE GENOMIC DNA]</scope>
    <source>
        <strain evidence="3">FD-172 SS1</strain>
    </source>
</reference>
<protein>
    <submittedName>
        <fullName evidence="2">Uncharacterized protein</fullName>
    </submittedName>
</protein>
<keyword evidence="3" id="KW-1185">Reference proteome</keyword>
<dbReference type="Proteomes" id="UP000027195">
    <property type="component" value="Unassembled WGS sequence"/>
</dbReference>